<dbReference type="EMBL" id="WHUW01000004">
    <property type="protein sequence ID" value="KAF8447195.1"/>
    <property type="molecule type" value="Genomic_DNA"/>
</dbReference>
<evidence type="ECO:0000313" key="4">
    <source>
        <dbReference type="EMBL" id="KAF8447195.1"/>
    </source>
</evidence>
<gene>
    <name evidence="4" type="ORF">L210DRAFT_3525208</name>
</gene>
<dbReference type="Pfam" id="PF20151">
    <property type="entry name" value="DUF6533"/>
    <property type="match status" value="1"/>
</dbReference>
<accession>A0AAD4C2G1</accession>
<organism evidence="4 5">
    <name type="scientific">Boletus edulis BED1</name>
    <dbReference type="NCBI Taxonomy" id="1328754"/>
    <lineage>
        <taxon>Eukaryota</taxon>
        <taxon>Fungi</taxon>
        <taxon>Dikarya</taxon>
        <taxon>Basidiomycota</taxon>
        <taxon>Agaricomycotina</taxon>
        <taxon>Agaricomycetes</taxon>
        <taxon>Agaricomycetidae</taxon>
        <taxon>Boletales</taxon>
        <taxon>Boletineae</taxon>
        <taxon>Boletaceae</taxon>
        <taxon>Boletoideae</taxon>
        <taxon>Boletus</taxon>
    </lineage>
</organism>
<evidence type="ECO:0000256" key="2">
    <source>
        <dbReference type="SAM" id="Phobius"/>
    </source>
</evidence>
<dbReference type="Proteomes" id="UP001194468">
    <property type="component" value="Unassembled WGS sequence"/>
</dbReference>
<reference evidence="4" key="1">
    <citation type="submission" date="2019-10" db="EMBL/GenBank/DDBJ databases">
        <authorList>
            <consortium name="DOE Joint Genome Institute"/>
            <person name="Kuo A."/>
            <person name="Miyauchi S."/>
            <person name="Kiss E."/>
            <person name="Drula E."/>
            <person name="Kohler A."/>
            <person name="Sanchez-Garcia M."/>
            <person name="Andreopoulos B."/>
            <person name="Barry K.W."/>
            <person name="Bonito G."/>
            <person name="Buee M."/>
            <person name="Carver A."/>
            <person name="Chen C."/>
            <person name="Cichocki N."/>
            <person name="Clum A."/>
            <person name="Culley D."/>
            <person name="Crous P.W."/>
            <person name="Fauchery L."/>
            <person name="Girlanda M."/>
            <person name="Hayes R."/>
            <person name="Keri Z."/>
            <person name="LaButti K."/>
            <person name="Lipzen A."/>
            <person name="Lombard V."/>
            <person name="Magnuson J."/>
            <person name="Maillard F."/>
            <person name="Morin E."/>
            <person name="Murat C."/>
            <person name="Nolan M."/>
            <person name="Ohm R."/>
            <person name="Pangilinan J."/>
            <person name="Pereira M."/>
            <person name="Perotto S."/>
            <person name="Peter M."/>
            <person name="Riley R."/>
            <person name="Sitrit Y."/>
            <person name="Stielow B."/>
            <person name="Szollosi G."/>
            <person name="Zifcakova L."/>
            <person name="Stursova M."/>
            <person name="Spatafora J.W."/>
            <person name="Tedersoo L."/>
            <person name="Vaario L.-M."/>
            <person name="Yamada A."/>
            <person name="Yan M."/>
            <person name="Wang P."/>
            <person name="Xu J."/>
            <person name="Bruns T."/>
            <person name="Baldrian P."/>
            <person name="Vilgalys R."/>
            <person name="Henrissat B."/>
            <person name="Grigoriev I.V."/>
            <person name="Hibbett D."/>
            <person name="Nagy L.G."/>
            <person name="Martin F.M."/>
        </authorList>
    </citation>
    <scope>NUCLEOTIDE SEQUENCE</scope>
    <source>
        <strain evidence="4">BED1</strain>
    </source>
</reference>
<sequence length="342" mass="38404">MPSDVQSALAQFQLTDYLSLVLATAVVYDYCLTISKEVTYIWKRPWTWVSTLFLLIRYAGFLNAITSALFGTTFIPGVKTCYLNYLLWGWTWTIFWTAADMAMILRVYAMYNRSKIILGVLLVIYILEGAILLVSASIYSDPNYNIVSVARFLNISVCDVMPSPPTWSIAATIVQCILSTVLCTLVVVKFVRGSLQMYQATRRWEVNGYIALLSRDGLFYSLTTLLNSLTTLLCSFQSIDKKGPGILLSSIFANIILYTLTPRFVIHVRELYVLASQGRRDVDIGFGLSSGMRRNVRGSTTIGTIAFAEAVATIRLEDWEERATDDSEERAESDHTMQVLVA</sequence>
<proteinExistence type="predicted"/>
<evidence type="ECO:0000259" key="3">
    <source>
        <dbReference type="Pfam" id="PF20151"/>
    </source>
</evidence>
<keyword evidence="5" id="KW-1185">Reference proteome</keyword>
<feature type="transmembrane region" description="Helical" evidence="2">
    <location>
        <begin position="218"/>
        <end position="239"/>
    </location>
</feature>
<feature type="transmembrane region" description="Helical" evidence="2">
    <location>
        <begin position="87"/>
        <end position="109"/>
    </location>
</feature>
<feature type="transmembrane region" description="Helical" evidence="2">
    <location>
        <begin position="245"/>
        <end position="266"/>
    </location>
</feature>
<evidence type="ECO:0000256" key="1">
    <source>
        <dbReference type="SAM" id="MobiDB-lite"/>
    </source>
</evidence>
<feature type="transmembrane region" description="Helical" evidence="2">
    <location>
        <begin position="116"/>
        <end position="139"/>
    </location>
</feature>
<dbReference type="AlphaFoldDB" id="A0AAD4C2G1"/>
<keyword evidence="2" id="KW-0472">Membrane</keyword>
<comment type="caution">
    <text evidence="4">The sequence shown here is derived from an EMBL/GenBank/DDBJ whole genome shotgun (WGS) entry which is preliminary data.</text>
</comment>
<keyword evidence="2" id="KW-0812">Transmembrane</keyword>
<reference evidence="4" key="2">
    <citation type="journal article" date="2020" name="Nat. Commun.">
        <title>Large-scale genome sequencing of mycorrhizal fungi provides insights into the early evolution of symbiotic traits.</title>
        <authorList>
            <person name="Miyauchi S."/>
            <person name="Kiss E."/>
            <person name="Kuo A."/>
            <person name="Drula E."/>
            <person name="Kohler A."/>
            <person name="Sanchez-Garcia M."/>
            <person name="Morin E."/>
            <person name="Andreopoulos B."/>
            <person name="Barry K.W."/>
            <person name="Bonito G."/>
            <person name="Buee M."/>
            <person name="Carver A."/>
            <person name="Chen C."/>
            <person name="Cichocki N."/>
            <person name="Clum A."/>
            <person name="Culley D."/>
            <person name="Crous P.W."/>
            <person name="Fauchery L."/>
            <person name="Girlanda M."/>
            <person name="Hayes R.D."/>
            <person name="Keri Z."/>
            <person name="LaButti K."/>
            <person name="Lipzen A."/>
            <person name="Lombard V."/>
            <person name="Magnuson J."/>
            <person name="Maillard F."/>
            <person name="Murat C."/>
            <person name="Nolan M."/>
            <person name="Ohm R.A."/>
            <person name="Pangilinan J."/>
            <person name="Pereira M.F."/>
            <person name="Perotto S."/>
            <person name="Peter M."/>
            <person name="Pfister S."/>
            <person name="Riley R."/>
            <person name="Sitrit Y."/>
            <person name="Stielow J.B."/>
            <person name="Szollosi G."/>
            <person name="Zifcakova L."/>
            <person name="Stursova M."/>
            <person name="Spatafora J.W."/>
            <person name="Tedersoo L."/>
            <person name="Vaario L.M."/>
            <person name="Yamada A."/>
            <person name="Yan M."/>
            <person name="Wang P."/>
            <person name="Xu J."/>
            <person name="Bruns T."/>
            <person name="Baldrian P."/>
            <person name="Vilgalys R."/>
            <person name="Dunand C."/>
            <person name="Henrissat B."/>
            <person name="Grigoriev I.V."/>
            <person name="Hibbett D."/>
            <person name="Nagy L.G."/>
            <person name="Martin F.M."/>
        </authorList>
    </citation>
    <scope>NUCLEOTIDE SEQUENCE</scope>
    <source>
        <strain evidence="4">BED1</strain>
    </source>
</reference>
<feature type="transmembrane region" description="Helical" evidence="2">
    <location>
        <begin position="167"/>
        <end position="188"/>
    </location>
</feature>
<dbReference type="InterPro" id="IPR045340">
    <property type="entry name" value="DUF6533"/>
</dbReference>
<keyword evidence="2" id="KW-1133">Transmembrane helix</keyword>
<evidence type="ECO:0000313" key="5">
    <source>
        <dbReference type="Proteomes" id="UP001194468"/>
    </source>
</evidence>
<protein>
    <recommendedName>
        <fullName evidence="3">DUF6533 domain-containing protein</fullName>
    </recommendedName>
</protein>
<feature type="transmembrane region" description="Helical" evidence="2">
    <location>
        <begin position="12"/>
        <end position="31"/>
    </location>
</feature>
<feature type="compositionally biased region" description="Basic and acidic residues" evidence="1">
    <location>
        <begin position="323"/>
        <end position="335"/>
    </location>
</feature>
<feature type="region of interest" description="Disordered" evidence="1">
    <location>
        <begin position="323"/>
        <end position="342"/>
    </location>
</feature>
<feature type="domain" description="DUF6533" evidence="3">
    <location>
        <begin position="17"/>
        <end position="62"/>
    </location>
</feature>
<feature type="transmembrane region" description="Helical" evidence="2">
    <location>
        <begin position="52"/>
        <end position="75"/>
    </location>
</feature>
<name>A0AAD4C2G1_BOLED</name>